<keyword evidence="2" id="KW-1185">Reference proteome</keyword>
<organism evidence="1 2">
    <name type="scientific">Paenibacillus xylanivorans</name>
    <dbReference type="NCBI Taxonomy" id="1705561"/>
    <lineage>
        <taxon>Bacteria</taxon>
        <taxon>Bacillati</taxon>
        <taxon>Bacillota</taxon>
        <taxon>Bacilli</taxon>
        <taxon>Bacillales</taxon>
        <taxon>Paenibacillaceae</taxon>
        <taxon>Paenibacillus</taxon>
    </lineage>
</organism>
<dbReference type="PATRIC" id="fig|1705561.3.peg.3628"/>
<dbReference type="AlphaFoldDB" id="A0A0M9BMM4"/>
<gene>
    <name evidence="1" type="ORF">AMS66_17625</name>
</gene>
<evidence type="ECO:0000313" key="2">
    <source>
        <dbReference type="Proteomes" id="UP000037688"/>
    </source>
</evidence>
<protein>
    <recommendedName>
        <fullName evidence="3">Nicotinic acid mononucleotide adenylyltransferase</fullName>
    </recommendedName>
</protein>
<dbReference type="Proteomes" id="UP000037688">
    <property type="component" value="Unassembled WGS sequence"/>
</dbReference>
<evidence type="ECO:0008006" key="3">
    <source>
        <dbReference type="Google" id="ProtNLM"/>
    </source>
</evidence>
<reference evidence="1 2" key="1">
    <citation type="submission" date="2015-08" db="EMBL/GenBank/DDBJ databases">
        <title>Draft genome sequence of cellulolytic and xylanolytic Paenibacillus sp. A59, isolated from a decaying forest soil from Patagonia, Argentina.</title>
        <authorList>
            <person name="Ghio S."/>
            <person name="Caceres A.M."/>
            <person name="Talia P."/>
            <person name="Grasso D."/>
            <person name="Campos E."/>
        </authorList>
    </citation>
    <scope>NUCLEOTIDE SEQUENCE [LARGE SCALE GENOMIC DNA]</scope>
    <source>
        <strain evidence="1 2">A59</strain>
    </source>
</reference>
<evidence type="ECO:0000313" key="1">
    <source>
        <dbReference type="EMBL" id="KOY15069.1"/>
    </source>
</evidence>
<dbReference type="OrthoDB" id="2677664at2"/>
<proteinExistence type="predicted"/>
<comment type="caution">
    <text evidence="1">The sequence shown here is derived from an EMBL/GenBank/DDBJ whole genome shotgun (WGS) entry which is preliminary data.</text>
</comment>
<accession>A0A0M9BMM4</accession>
<dbReference type="EMBL" id="LITU01000065">
    <property type="protein sequence ID" value="KOY15069.1"/>
    <property type="molecule type" value="Genomic_DNA"/>
</dbReference>
<dbReference type="RefSeq" id="WP_053782048.1">
    <property type="nucleotide sequence ID" value="NZ_LITU01000065.1"/>
</dbReference>
<name>A0A0M9BMM4_9BACL</name>
<sequence>MSGKYTNVPYGYEPPPATRKGTLIFYDSFEHVTDEQLERAAAIADRRSFVQLVLYPLHENTVKRMSKDGVQPFYKREDRLHDWRREHASSRVRVEGWEGKRKKYTPIEAALRHMAEEYPAPHFLYLTVELANLFASFDSFKDWIKEVRLIIDGEPVKLHPKLEQNTHRWEWAELT</sequence>